<keyword evidence="2" id="KW-1185">Reference proteome</keyword>
<evidence type="ECO:0000313" key="1">
    <source>
        <dbReference type="EMBL" id="MDP4544843.1"/>
    </source>
</evidence>
<dbReference type="Proteomes" id="UP001228171">
    <property type="component" value="Unassembled WGS sequence"/>
</dbReference>
<sequence length="95" mass="11198">MNSENINFLESTFNSETKEALERFSRLANKSTLAGHPLDEERWFRFLYLVHKTHKQIDVELVIRSLKDLGWSDDDAYRLGLQFEFAQSLLSFVNE</sequence>
<name>A0ABT9HGJ5_9GAMM</name>
<proteinExistence type="predicted"/>
<evidence type="ECO:0000313" key="2">
    <source>
        <dbReference type="Proteomes" id="UP001228171"/>
    </source>
</evidence>
<accession>A0ABT9HGJ5</accession>
<comment type="caution">
    <text evidence="1">The sequence shown here is derived from an EMBL/GenBank/DDBJ whole genome shotgun (WGS) entry which is preliminary data.</text>
</comment>
<dbReference type="RefSeq" id="WP_193032070.1">
    <property type="nucleotide sequence ID" value="NZ_CAJGZG010000016.1"/>
</dbReference>
<dbReference type="Gene3D" id="1.20.1290.30">
    <property type="match status" value="1"/>
</dbReference>
<reference evidence="1 2" key="1">
    <citation type="submission" date="2023-08" db="EMBL/GenBank/DDBJ databases">
        <authorList>
            <person name="Kumar R."/>
        </authorList>
    </citation>
    <scope>NUCLEOTIDE SEQUENCE [LARGE SCALE GENOMIC DNA]</scope>
    <source>
        <strain evidence="1 2">LUR13</strain>
    </source>
</reference>
<dbReference type="GeneID" id="84653187"/>
<gene>
    <name evidence="1" type="ORF">Q8P09_07115</name>
</gene>
<protein>
    <submittedName>
        <fullName evidence="1">Uncharacterized protein</fullName>
    </submittedName>
</protein>
<dbReference type="InterPro" id="IPR037210">
    <property type="entry name" value="YoaC-like_sf"/>
</dbReference>
<dbReference type="EMBL" id="JAVAJI010000010">
    <property type="protein sequence ID" value="MDP4544843.1"/>
    <property type="molecule type" value="Genomic_DNA"/>
</dbReference>
<organism evidence="1 2">
    <name type="scientific">Psychrobacter faecalis</name>
    <dbReference type="NCBI Taxonomy" id="180588"/>
    <lineage>
        <taxon>Bacteria</taxon>
        <taxon>Pseudomonadati</taxon>
        <taxon>Pseudomonadota</taxon>
        <taxon>Gammaproteobacteria</taxon>
        <taxon>Moraxellales</taxon>
        <taxon>Moraxellaceae</taxon>
        <taxon>Psychrobacter</taxon>
    </lineage>
</organism>